<keyword evidence="2" id="KW-0347">Helicase</keyword>
<reference evidence="2 3" key="1">
    <citation type="submission" date="2019-09" db="EMBL/GenBank/DDBJ databases">
        <title>Bird 10,000 Genomes (B10K) Project - Family phase.</title>
        <authorList>
            <person name="Zhang G."/>
        </authorList>
    </citation>
    <scope>NUCLEOTIDE SEQUENCE [LARGE SCALE GENOMIC DNA]</scope>
    <source>
        <strain evidence="2">B10K-DU-002-35</strain>
        <tissue evidence="2">Muscle</tissue>
    </source>
</reference>
<proteinExistence type="predicted"/>
<evidence type="ECO:0000259" key="1">
    <source>
        <dbReference type="Pfam" id="PF13234"/>
    </source>
</evidence>
<keyword evidence="2" id="KW-0547">Nucleotide-binding</keyword>
<dbReference type="Proteomes" id="UP000565785">
    <property type="component" value="Unassembled WGS sequence"/>
</dbReference>
<evidence type="ECO:0000313" key="3">
    <source>
        <dbReference type="Proteomes" id="UP000565785"/>
    </source>
</evidence>
<keyword evidence="2" id="KW-0067">ATP-binding</keyword>
<protein>
    <submittedName>
        <fullName evidence="2">SKIV2 Helicase</fullName>
    </submittedName>
</protein>
<sequence>SLPLLDPLGGVLDLRDPDSIEVATRVRELATSLGGFVCTRSPRFTNLYSQFAARQQLLDELEQLQFQLSEQSLQLLPDYGRHLQVGGFPVPPSIPIFP</sequence>
<feature type="domain" description="Exosome RNA helicase MTR4-like beta-barrel" evidence="1">
    <location>
        <begin position="2"/>
        <end position="70"/>
    </location>
</feature>
<dbReference type="AlphaFoldDB" id="A0A7L1NID0"/>
<gene>
    <name evidence="2" type="primary">Skiv2l</name>
    <name evidence="2" type="ORF">RHICYA_R16318</name>
</gene>
<dbReference type="EMBL" id="VXBP01005883">
    <property type="protein sequence ID" value="NXN98856.1"/>
    <property type="molecule type" value="Genomic_DNA"/>
</dbReference>
<feature type="non-terminal residue" evidence="2">
    <location>
        <position position="98"/>
    </location>
</feature>
<feature type="non-terminal residue" evidence="2">
    <location>
        <position position="1"/>
    </location>
</feature>
<dbReference type="Pfam" id="PF13234">
    <property type="entry name" value="MTR4_beta-barrel"/>
    <property type="match status" value="1"/>
</dbReference>
<accession>A0A7L1NID0</accession>
<name>A0A7L1NID0_RHICY</name>
<dbReference type="InterPro" id="IPR025696">
    <property type="entry name" value="Beta-barrel_MTR4"/>
</dbReference>
<comment type="caution">
    <text evidence="2">The sequence shown here is derived from an EMBL/GenBank/DDBJ whole genome shotgun (WGS) entry which is preliminary data.</text>
</comment>
<keyword evidence="3" id="KW-1185">Reference proteome</keyword>
<evidence type="ECO:0000313" key="2">
    <source>
        <dbReference type="EMBL" id="NXN98856.1"/>
    </source>
</evidence>
<keyword evidence="2" id="KW-0378">Hydrolase</keyword>
<dbReference type="GO" id="GO:0004386">
    <property type="term" value="F:helicase activity"/>
    <property type="evidence" value="ECO:0007669"/>
    <property type="project" value="UniProtKB-KW"/>
</dbReference>
<organism evidence="2 3">
    <name type="scientific">Rhinopomastus cyanomelas</name>
    <name type="common">Common scimitarbill</name>
    <dbReference type="NCBI Taxonomy" id="113115"/>
    <lineage>
        <taxon>Eukaryota</taxon>
        <taxon>Metazoa</taxon>
        <taxon>Chordata</taxon>
        <taxon>Craniata</taxon>
        <taxon>Vertebrata</taxon>
        <taxon>Euteleostomi</taxon>
        <taxon>Archelosauria</taxon>
        <taxon>Archosauria</taxon>
        <taxon>Dinosauria</taxon>
        <taxon>Saurischia</taxon>
        <taxon>Theropoda</taxon>
        <taxon>Coelurosauria</taxon>
        <taxon>Aves</taxon>
        <taxon>Neognathae</taxon>
        <taxon>Neoaves</taxon>
        <taxon>Telluraves</taxon>
        <taxon>Coraciimorphae</taxon>
        <taxon>Bucerotiformes</taxon>
        <taxon>Rhinopomastidae</taxon>
        <taxon>Rhinopomastus</taxon>
    </lineage>
</organism>